<dbReference type="AlphaFoldDB" id="A0A8H9DC23"/>
<dbReference type="EMBL" id="CAJNAP010000034">
    <property type="protein sequence ID" value="CAE6512035.1"/>
    <property type="molecule type" value="Genomic_DNA"/>
</dbReference>
<organism evidence="1 2">
    <name type="scientific">Nitrosomonas nitrosa</name>
    <dbReference type="NCBI Taxonomy" id="52442"/>
    <lineage>
        <taxon>Bacteria</taxon>
        <taxon>Pseudomonadati</taxon>
        <taxon>Pseudomonadota</taxon>
        <taxon>Betaproteobacteria</taxon>
        <taxon>Nitrosomonadales</taxon>
        <taxon>Nitrosomonadaceae</taxon>
        <taxon>Nitrosomonas</taxon>
    </lineage>
</organism>
<evidence type="ECO:0000313" key="2">
    <source>
        <dbReference type="Proteomes" id="UP000601736"/>
    </source>
</evidence>
<evidence type="ECO:0000313" key="1">
    <source>
        <dbReference type="EMBL" id="CAE6512035.1"/>
    </source>
</evidence>
<proteinExistence type="predicted"/>
<protein>
    <submittedName>
        <fullName evidence="1">Uncharacterized protein</fullName>
    </submittedName>
</protein>
<accession>A0A8H9DC23</accession>
<dbReference type="Proteomes" id="UP000601736">
    <property type="component" value="Unassembled WGS sequence"/>
</dbReference>
<name>A0A8H9DC23_9PROT</name>
<sequence>MAMTSRTCMNPPMEVDETNSKIHKAIKTIAIISNMTISPVIIWQRSADDKIKCSSQPKSVR</sequence>
<reference evidence="1" key="1">
    <citation type="submission" date="2021-02" db="EMBL/GenBank/DDBJ databases">
        <authorList>
            <person name="Han P."/>
        </authorList>
    </citation>
    <scope>NUCLEOTIDE SEQUENCE</scope>
    <source>
        <strain evidence="1">Nitrosomonas nitrosa 18-3D</strain>
    </source>
</reference>
<comment type="caution">
    <text evidence="1">The sequence shown here is derived from an EMBL/GenBank/DDBJ whole genome shotgun (WGS) entry which is preliminary data.</text>
</comment>
<gene>
    <name evidence="1" type="ORF">NMYAN_40048</name>
</gene>